<keyword evidence="3 8" id="KW-0732">Signal</keyword>
<dbReference type="InterPro" id="IPR005052">
    <property type="entry name" value="Lectin_leg"/>
</dbReference>
<evidence type="ECO:0000256" key="2">
    <source>
        <dbReference type="ARBA" id="ARBA00022692"/>
    </source>
</evidence>
<keyword evidence="11" id="KW-1185">Reference proteome</keyword>
<gene>
    <name evidence="10" type="ORF">CVT24_004258</name>
</gene>
<evidence type="ECO:0000313" key="11">
    <source>
        <dbReference type="Proteomes" id="UP000284842"/>
    </source>
</evidence>
<organism evidence="10 11">
    <name type="scientific">Panaeolus cyanescens</name>
    <dbReference type="NCBI Taxonomy" id="181874"/>
    <lineage>
        <taxon>Eukaryota</taxon>
        <taxon>Fungi</taxon>
        <taxon>Dikarya</taxon>
        <taxon>Basidiomycota</taxon>
        <taxon>Agaricomycotina</taxon>
        <taxon>Agaricomycetes</taxon>
        <taxon>Agaricomycetidae</taxon>
        <taxon>Agaricales</taxon>
        <taxon>Agaricineae</taxon>
        <taxon>Galeropsidaceae</taxon>
        <taxon>Panaeolus</taxon>
    </lineage>
</organism>
<dbReference type="SUPFAM" id="SSF49899">
    <property type="entry name" value="Concanavalin A-like lectins/glucanases"/>
    <property type="match status" value="1"/>
</dbReference>
<evidence type="ECO:0000256" key="5">
    <source>
        <dbReference type="ARBA" id="ARBA00023136"/>
    </source>
</evidence>
<dbReference type="GO" id="GO:0005537">
    <property type="term" value="F:D-mannose binding"/>
    <property type="evidence" value="ECO:0007669"/>
    <property type="project" value="TreeGrafter"/>
</dbReference>
<dbReference type="GO" id="GO:0005793">
    <property type="term" value="C:endoplasmic reticulum-Golgi intermediate compartment"/>
    <property type="evidence" value="ECO:0007669"/>
    <property type="project" value="TreeGrafter"/>
</dbReference>
<sequence length="403" mass="44700">MFARCTQTLVLAAMLASTMVGFVRGELDDKTRLGNHTIDRTLQLRTHSIYAPYIDQDLQNRWWDFGADAYVNTNKHIRLTRNVPSQMGWLWSRLAMTANNWVIEVEFKISGDSSHLFGDGLAMWLTKDRAVPGPVFGSKDEFTGLGIFLDTYANARHGYSFPRVVAMLGDGYTKYDFGNDGDEQAIGACSANFRRTNVATKLKVSYVKDHFLDVKIQYKAWDDWTDCFHVEGVKLPTNPFIGFSALTGDVSDAHDIISVTTYSAILSQPDQAPNKYQKTSIFGTRLDSSSPGTWLGFFFKVFLFFGVIGGGYYGWLEYQKRQRYGGFGSGGLGTPMSSAGPGTGSSFGMGGVMRSAPYNQETFGHRSAPYGQDSFNGPSAGYSQDSFPRSAGYGQDSFKNRKF</sequence>
<feature type="domain" description="L-type lectin-like" evidence="9">
    <location>
        <begin position="41"/>
        <end position="264"/>
    </location>
</feature>
<dbReference type="OrthoDB" id="270293at2759"/>
<comment type="caution">
    <text evidence="10">The sequence shown here is derived from an EMBL/GenBank/DDBJ whole genome shotgun (WGS) entry which is preliminary data.</text>
</comment>
<evidence type="ECO:0000256" key="8">
    <source>
        <dbReference type="SAM" id="SignalP"/>
    </source>
</evidence>
<dbReference type="InterPro" id="IPR051136">
    <property type="entry name" value="Intracellular_Lectin-GPT"/>
</dbReference>
<dbReference type="InterPro" id="IPR013320">
    <property type="entry name" value="ConA-like_dom_sf"/>
</dbReference>
<dbReference type="PANTHER" id="PTHR12223">
    <property type="entry name" value="VESICULAR MANNOSE-BINDING LECTIN"/>
    <property type="match status" value="1"/>
</dbReference>
<dbReference type="PANTHER" id="PTHR12223:SF45">
    <property type="entry name" value="RE50040P"/>
    <property type="match status" value="1"/>
</dbReference>
<dbReference type="EMBL" id="NHTK01006111">
    <property type="protein sequence ID" value="PPQ63749.1"/>
    <property type="molecule type" value="Genomic_DNA"/>
</dbReference>
<dbReference type="STRING" id="181874.A0A409VCH6"/>
<evidence type="ECO:0000256" key="6">
    <source>
        <dbReference type="SAM" id="MobiDB-lite"/>
    </source>
</evidence>
<feature type="transmembrane region" description="Helical" evidence="7">
    <location>
        <begin position="294"/>
        <end position="315"/>
    </location>
</feature>
<dbReference type="GO" id="GO:0005789">
    <property type="term" value="C:endoplasmic reticulum membrane"/>
    <property type="evidence" value="ECO:0007669"/>
    <property type="project" value="TreeGrafter"/>
</dbReference>
<comment type="subcellular location">
    <subcellularLocation>
        <location evidence="1">Membrane</location>
        <topology evidence="1">Single-pass type I membrane protein</topology>
    </subcellularLocation>
</comment>
<accession>A0A409VCH6</accession>
<dbReference type="PROSITE" id="PS51328">
    <property type="entry name" value="L_LECTIN_LIKE"/>
    <property type="match status" value="1"/>
</dbReference>
<keyword evidence="2 7" id="KW-0812">Transmembrane</keyword>
<evidence type="ECO:0000259" key="9">
    <source>
        <dbReference type="PROSITE" id="PS51328"/>
    </source>
</evidence>
<keyword evidence="4 7" id="KW-1133">Transmembrane helix</keyword>
<evidence type="ECO:0000256" key="4">
    <source>
        <dbReference type="ARBA" id="ARBA00022989"/>
    </source>
</evidence>
<dbReference type="GO" id="GO:0000139">
    <property type="term" value="C:Golgi membrane"/>
    <property type="evidence" value="ECO:0007669"/>
    <property type="project" value="TreeGrafter"/>
</dbReference>
<proteinExistence type="predicted"/>
<dbReference type="Proteomes" id="UP000284842">
    <property type="component" value="Unassembled WGS sequence"/>
</dbReference>
<dbReference type="GO" id="GO:0030134">
    <property type="term" value="C:COPII-coated ER to Golgi transport vesicle"/>
    <property type="evidence" value="ECO:0007669"/>
    <property type="project" value="TreeGrafter"/>
</dbReference>
<feature type="chain" id="PRO_5019023498" description="L-type lectin-like domain-containing protein" evidence="8">
    <location>
        <begin position="26"/>
        <end position="403"/>
    </location>
</feature>
<evidence type="ECO:0000256" key="3">
    <source>
        <dbReference type="ARBA" id="ARBA00022729"/>
    </source>
</evidence>
<dbReference type="CDD" id="cd07308">
    <property type="entry name" value="lectin_leg-like"/>
    <property type="match status" value="1"/>
</dbReference>
<feature type="region of interest" description="Disordered" evidence="6">
    <location>
        <begin position="363"/>
        <end position="403"/>
    </location>
</feature>
<feature type="signal peptide" evidence="8">
    <location>
        <begin position="1"/>
        <end position="25"/>
    </location>
</feature>
<reference evidence="10 11" key="1">
    <citation type="journal article" date="2018" name="Evol. Lett.">
        <title>Horizontal gene cluster transfer increased hallucinogenic mushroom diversity.</title>
        <authorList>
            <person name="Reynolds H.T."/>
            <person name="Vijayakumar V."/>
            <person name="Gluck-Thaler E."/>
            <person name="Korotkin H.B."/>
            <person name="Matheny P.B."/>
            <person name="Slot J.C."/>
        </authorList>
    </citation>
    <scope>NUCLEOTIDE SEQUENCE [LARGE SCALE GENOMIC DNA]</scope>
    <source>
        <strain evidence="10 11">2629</strain>
    </source>
</reference>
<evidence type="ECO:0000256" key="1">
    <source>
        <dbReference type="ARBA" id="ARBA00004479"/>
    </source>
</evidence>
<name>A0A409VCH6_9AGAR</name>
<dbReference type="Pfam" id="PF03388">
    <property type="entry name" value="Lectin_leg-like"/>
    <property type="match status" value="1"/>
</dbReference>
<protein>
    <recommendedName>
        <fullName evidence="9">L-type lectin-like domain-containing protein</fullName>
    </recommendedName>
</protein>
<dbReference type="Gene3D" id="2.60.120.200">
    <property type="match status" value="1"/>
</dbReference>
<evidence type="ECO:0000256" key="7">
    <source>
        <dbReference type="SAM" id="Phobius"/>
    </source>
</evidence>
<evidence type="ECO:0000313" key="10">
    <source>
        <dbReference type="EMBL" id="PPQ63749.1"/>
    </source>
</evidence>
<dbReference type="AlphaFoldDB" id="A0A409VCH6"/>
<keyword evidence="5 7" id="KW-0472">Membrane</keyword>
<dbReference type="InParanoid" id="A0A409VCH6"/>
<dbReference type="FunCoup" id="A0A409VCH6">
    <property type="interactions" value="282"/>
</dbReference>
<feature type="compositionally biased region" description="Polar residues" evidence="6">
    <location>
        <begin position="373"/>
        <end position="387"/>
    </location>
</feature>
<dbReference type="GO" id="GO:0006888">
    <property type="term" value="P:endoplasmic reticulum to Golgi vesicle-mediated transport"/>
    <property type="evidence" value="ECO:0007669"/>
    <property type="project" value="TreeGrafter"/>
</dbReference>